<dbReference type="GO" id="GO:0006120">
    <property type="term" value="P:mitochondrial electron transport, NADH to ubiquinone"/>
    <property type="evidence" value="ECO:0007669"/>
    <property type="project" value="InterPro"/>
</dbReference>
<feature type="transmembrane region" description="Helical" evidence="18">
    <location>
        <begin position="91"/>
        <end position="112"/>
    </location>
</feature>
<accession>A0A343C121</accession>
<feature type="transmembrane region" description="Helical" evidence="18">
    <location>
        <begin position="7"/>
        <end position="24"/>
    </location>
</feature>
<feature type="transmembrane region" description="Helical" evidence="18">
    <location>
        <begin position="238"/>
        <end position="257"/>
    </location>
</feature>
<evidence type="ECO:0000256" key="4">
    <source>
        <dbReference type="ARBA" id="ARBA00012944"/>
    </source>
</evidence>
<keyword evidence="13 18" id="KW-0520">NAD</keyword>
<keyword evidence="9 18" id="KW-0999">Mitochondrion inner membrane</keyword>
<name>A0A343C121_9COLE</name>
<evidence type="ECO:0000256" key="12">
    <source>
        <dbReference type="ARBA" id="ARBA00022989"/>
    </source>
</evidence>
<comment type="function">
    <text evidence="18">Core subunit of the mitochondrial membrane respiratory chain NADH dehydrogenase (Complex I) which catalyzes electron transfer from NADH through the respiratory chain, using ubiquinone as an electron acceptor. Essential for the catalytic activity and assembly of complex I.</text>
</comment>
<dbReference type="EMBL" id="KX087238">
    <property type="protein sequence ID" value="ARH53714.1"/>
    <property type="molecule type" value="Genomic_DNA"/>
</dbReference>
<evidence type="ECO:0000256" key="1">
    <source>
        <dbReference type="ARBA" id="ARBA00003257"/>
    </source>
</evidence>
<feature type="transmembrane region" description="Helical" evidence="18">
    <location>
        <begin position="59"/>
        <end position="85"/>
    </location>
</feature>
<dbReference type="InterPro" id="IPR001750">
    <property type="entry name" value="ND/Mrp_TM"/>
</dbReference>
<protein>
    <recommendedName>
        <fullName evidence="5 18">NADH-ubiquinone oxidoreductase chain 2</fullName>
        <ecNumber evidence="4 18">7.1.1.2</ecNumber>
    </recommendedName>
</protein>
<feature type="transmembrane region" description="Helical" evidence="18">
    <location>
        <begin position="197"/>
        <end position="217"/>
    </location>
</feature>
<comment type="similarity">
    <text evidence="3 18">Belongs to the complex I subunit 2 family.</text>
</comment>
<feature type="transmembrane region" description="Helical" evidence="18">
    <location>
        <begin position="147"/>
        <end position="166"/>
    </location>
</feature>
<evidence type="ECO:0000256" key="10">
    <source>
        <dbReference type="ARBA" id="ARBA00022967"/>
    </source>
</evidence>
<dbReference type="PANTHER" id="PTHR46552:SF1">
    <property type="entry name" value="NADH-UBIQUINONE OXIDOREDUCTASE CHAIN 2"/>
    <property type="match status" value="1"/>
</dbReference>
<proteinExistence type="inferred from homology"/>
<keyword evidence="8 18" id="KW-0812">Transmembrane</keyword>
<keyword evidence="14 18" id="KW-0830">Ubiquinone</keyword>
<organism evidence="20">
    <name type="scientific">Anthobium melanocephalum</name>
    <dbReference type="NCBI Taxonomy" id="1587030"/>
    <lineage>
        <taxon>Eukaryota</taxon>
        <taxon>Metazoa</taxon>
        <taxon>Ecdysozoa</taxon>
        <taxon>Arthropoda</taxon>
        <taxon>Hexapoda</taxon>
        <taxon>Insecta</taxon>
        <taxon>Pterygota</taxon>
        <taxon>Neoptera</taxon>
        <taxon>Endopterygota</taxon>
        <taxon>Coleoptera</taxon>
        <taxon>Polyphaga</taxon>
        <taxon>Staphyliniformia</taxon>
        <taxon>Staphylinidae</taxon>
        <taxon>Omaliinae group</taxon>
        <taxon>Omaliinae</taxon>
        <taxon>Anthobium</taxon>
    </lineage>
</organism>
<evidence type="ECO:0000256" key="15">
    <source>
        <dbReference type="ARBA" id="ARBA00023128"/>
    </source>
</evidence>
<evidence type="ECO:0000256" key="13">
    <source>
        <dbReference type="ARBA" id="ARBA00023027"/>
    </source>
</evidence>
<dbReference type="GO" id="GO:0005743">
    <property type="term" value="C:mitochondrial inner membrane"/>
    <property type="evidence" value="ECO:0007669"/>
    <property type="project" value="UniProtKB-SubCell"/>
</dbReference>
<feature type="domain" description="NADH:quinone oxidoreductase/Mrp antiporter transmembrane" evidence="19">
    <location>
        <begin position="23"/>
        <end position="284"/>
    </location>
</feature>
<dbReference type="PANTHER" id="PTHR46552">
    <property type="entry name" value="NADH-UBIQUINONE OXIDOREDUCTASE CHAIN 2"/>
    <property type="match status" value="1"/>
</dbReference>
<keyword evidence="16 18" id="KW-0472">Membrane</keyword>
<keyword evidence="6" id="KW-0813">Transport</keyword>
<evidence type="ECO:0000256" key="17">
    <source>
        <dbReference type="ARBA" id="ARBA00049551"/>
    </source>
</evidence>
<evidence type="ECO:0000256" key="5">
    <source>
        <dbReference type="ARBA" id="ARBA00021008"/>
    </source>
</evidence>
<comment type="function">
    <text evidence="1">Core subunit of the mitochondrial membrane respiratory chain NADH dehydrogenase (Complex I) that is believed to belong to the minimal assembly required for catalysis. Complex I functions in the transfer of electrons from NADH to the respiratory chain. The immediate electron acceptor for the enzyme is believed to be ubiquinone.</text>
</comment>
<evidence type="ECO:0000256" key="6">
    <source>
        <dbReference type="ARBA" id="ARBA00022448"/>
    </source>
</evidence>
<sequence>MFKLYKIMFLSTLMIGTLISISSYSWMGMWLGLEINLLAIIPLMNNSKNLFSSEASLKYFITQAMASTVLLFAIILMSQTFIINLNINNPLLLMFNSALLTKMGAAPFHFWFPEVMEGLSWMNCMIMLTWQKIAPMIMLMYNINMTMFFSIIIMFSMLVSGILGLNQTSMRKILAYSSINHIGWMISSMFFMETVWFYYFIIYTIISMNIIFMLKILNIYYMKQLFTSLNSNTMVKMFFILNFMSLGGLPPFLGFFPKWLTIQTLIQNSMYLLTFTMVMMTLLTLFYYMRITFSTLILNTAETNFYKNMPLSNFFILTSNFLTIMGLSFCTLTFNIL</sequence>
<comment type="catalytic activity">
    <reaction evidence="17 18">
        <text>a ubiquinone + NADH + 5 H(+)(in) = a ubiquinol + NAD(+) + 4 H(+)(out)</text>
        <dbReference type="Rhea" id="RHEA:29091"/>
        <dbReference type="Rhea" id="RHEA-COMP:9565"/>
        <dbReference type="Rhea" id="RHEA-COMP:9566"/>
        <dbReference type="ChEBI" id="CHEBI:15378"/>
        <dbReference type="ChEBI" id="CHEBI:16389"/>
        <dbReference type="ChEBI" id="CHEBI:17976"/>
        <dbReference type="ChEBI" id="CHEBI:57540"/>
        <dbReference type="ChEBI" id="CHEBI:57945"/>
        <dbReference type="EC" id="7.1.1.2"/>
    </reaction>
</comment>
<evidence type="ECO:0000256" key="14">
    <source>
        <dbReference type="ARBA" id="ARBA00023075"/>
    </source>
</evidence>
<feature type="transmembrane region" description="Helical" evidence="18">
    <location>
        <begin position="269"/>
        <end position="289"/>
    </location>
</feature>
<keyword evidence="7 18" id="KW-0679">Respiratory chain</keyword>
<evidence type="ECO:0000256" key="3">
    <source>
        <dbReference type="ARBA" id="ARBA00007012"/>
    </source>
</evidence>
<dbReference type="AlphaFoldDB" id="A0A343C121"/>
<dbReference type="GO" id="GO:0008137">
    <property type="term" value="F:NADH dehydrogenase (ubiquinone) activity"/>
    <property type="evidence" value="ECO:0007669"/>
    <property type="project" value="UniProtKB-EC"/>
</dbReference>
<evidence type="ECO:0000259" key="19">
    <source>
        <dbReference type="Pfam" id="PF00361"/>
    </source>
</evidence>
<reference evidence="20" key="1">
    <citation type="submission" date="2016-04" db="EMBL/GenBank/DDBJ databases">
        <title>Mitochondria of beetle species.</title>
        <authorList>
            <person name="Hunter A."/>
            <person name="Moriniere J."/>
            <person name="Tang P."/>
            <person name="Linard B."/>
            <person name="Crampton-Platt A."/>
            <person name="Vogler A.P."/>
        </authorList>
    </citation>
    <scope>NUCLEOTIDE SEQUENCE</scope>
</reference>
<dbReference type="InterPro" id="IPR003917">
    <property type="entry name" value="NADH_UbQ_OxRdtase_chain2"/>
</dbReference>
<dbReference type="InterPro" id="IPR050175">
    <property type="entry name" value="Complex_I_Subunit_2"/>
</dbReference>
<dbReference type="PRINTS" id="PR01436">
    <property type="entry name" value="NADHDHGNASE2"/>
</dbReference>
<feature type="transmembrane region" description="Helical" evidence="18">
    <location>
        <begin position="310"/>
        <end position="334"/>
    </location>
</feature>
<gene>
    <name evidence="20" type="primary">nad2</name>
</gene>
<dbReference type="Pfam" id="PF00361">
    <property type="entry name" value="Proton_antipo_M"/>
    <property type="match status" value="1"/>
</dbReference>
<geneLocation type="mitochondrion" evidence="20"/>
<dbReference type="EC" id="7.1.1.2" evidence="4 18"/>
<comment type="subcellular location">
    <subcellularLocation>
        <location evidence="2 18">Mitochondrion inner membrane</location>
        <topology evidence="2 18">Multi-pass membrane protein</topology>
    </subcellularLocation>
</comment>
<evidence type="ECO:0000256" key="2">
    <source>
        <dbReference type="ARBA" id="ARBA00004448"/>
    </source>
</evidence>
<keyword evidence="11 18" id="KW-0249">Electron transport</keyword>
<keyword evidence="12 18" id="KW-1133">Transmembrane helix</keyword>
<evidence type="ECO:0000256" key="16">
    <source>
        <dbReference type="ARBA" id="ARBA00023136"/>
    </source>
</evidence>
<evidence type="ECO:0000256" key="8">
    <source>
        <dbReference type="ARBA" id="ARBA00022692"/>
    </source>
</evidence>
<keyword evidence="10 18" id="KW-1278">Translocase</keyword>
<evidence type="ECO:0000256" key="18">
    <source>
        <dbReference type="RuleBase" id="RU003403"/>
    </source>
</evidence>
<evidence type="ECO:0000256" key="11">
    <source>
        <dbReference type="ARBA" id="ARBA00022982"/>
    </source>
</evidence>
<evidence type="ECO:0000313" key="20">
    <source>
        <dbReference type="EMBL" id="ARH53714.1"/>
    </source>
</evidence>
<evidence type="ECO:0000256" key="7">
    <source>
        <dbReference type="ARBA" id="ARBA00022660"/>
    </source>
</evidence>
<keyword evidence="15 18" id="KW-0496">Mitochondrion</keyword>
<evidence type="ECO:0000256" key="9">
    <source>
        <dbReference type="ARBA" id="ARBA00022792"/>
    </source>
</evidence>